<dbReference type="EMBL" id="KQ483973">
    <property type="protein sequence ID" value="KYP38706.1"/>
    <property type="molecule type" value="Genomic_DNA"/>
</dbReference>
<feature type="signal peptide" evidence="1">
    <location>
        <begin position="1"/>
        <end position="24"/>
    </location>
</feature>
<dbReference type="STRING" id="3821.A0A151R877"/>
<evidence type="ECO:0000256" key="1">
    <source>
        <dbReference type="SAM" id="SignalP"/>
    </source>
</evidence>
<sequence length="134" mass="15427">MSLPFWSLLSSCISLIRTVWDVLCDKDQNSKKISSVGTYERRILEINRKRVKVVKPATKTSFPTTEIRGSYAPPFHVELFRNDQHRLKIVVDSDNEADLMVQSRHIRDVIVLVIRGLAQRFNSTSLNSLLKIET</sequence>
<keyword evidence="4" id="KW-1185">Reference proteome</keyword>
<gene>
    <name evidence="3" type="ORF">KK1_040033</name>
</gene>
<dbReference type="GO" id="GO:0005886">
    <property type="term" value="C:plasma membrane"/>
    <property type="evidence" value="ECO:0007669"/>
    <property type="project" value="TreeGrafter"/>
</dbReference>
<dbReference type="PANTHER" id="PTHR31149">
    <property type="entry name" value="EXPRESSED PROTEIN"/>
    <property type="match status" value="1"/>
</dbReference>
<dbReference type="InterPro" id="IPR056287">
    <property type="entry name" value="PH_AIR9"/>
</dbReference>
<dbReference type="PANTHER" id="PTHR31149:SF11">
    <property type="entry name" value="187-KDA MICROTUBULE-ASSOCIATED PROTEIN AIR9"/>
    <property type="match status" value="1"/>
</dbReference>
<reference evidence="3" key="1">
    <citation type="journal article" date="2012" name="Nat. Biotechnol.">
        <title>Draft genome sequence of pigeonpea (Cajanus cajan), an orphan legume crop of resource-poor farmers.</title>
        <authorList>
            <person name="Varshney R.K."/>
            <person name="Chen W."/>
            <person name="Li Y."/>
            <person name="Bharti A.K."/>
            <person name="Saxena R.K."/>
            <person name="Schlueter J.A."/>
            <person name="Donoghue M.T."/>
            <person name="Azam S."/>
            <person name="Fan G."/>
            <person name="Whaley A.M."/>
            <person name="Farmer A.D."/>
            <person name="Sheridan J."/>
            <person name="Iwata A."/>
            <person name="Tuteja R."/>
            <person name="Penmetsa R.V."/>
            <person name="Wu W."/>
            <person name="Upadhyaya H.D."/>
            <person name="Yang S.P."/>
            <person name="Shah T."/>
            <person name="Saxena K.B."/>
            <person name="Michael T."/>
            <person name="McCombie W.R."/>
            <person name="Yang B."/>
            <person name="Zhang G."/>
            <person name="Yang H."/>
            <person name="Wang J."/>
            <person name="Spillane C."/>
            <person name="Cook D.R."/>
            <person name="May G.D."/>
            <person name="Xu X."/>
            <person name="Jackson S.A."/>
        </authorList>
    </citation>
    <scope>NUCLEOTIDE SEQUENCE [LARGE SCALE GENOMIC DNA]</scope>
</reference>
<dbReference type="AlphaFoldDB" id="A0A151R877"/>
<dbReference type="GO" id="GO:0009506">
    <property type="term" value="C:plasmodesma"/>
    <property type="evidence" value="ECO:0007669"/>
    <property type="project" value="TreeGrafter"/>
</dbReference>
<organism evidence="3 4">
    <name type="scientific">Cajanus cajan</name>
    <name type="common">Pigeon pea</name>
    <name type="synonym">Cajanus indicus</name>
    <dbReference type="NCBI Taxonomy" id="3821"/>
    <lineage>
        <taxon>Eukaryota</taxon>
        <taxon>Viridiplantae</taxon>
        <taxon>Streptophyta</taxon>
        <taxon>Embryophyta</taxon>
        <taxon>Tracheophyta</taxon>
        <taxon>Spermatophyta</taxon>
        <taxon>Magnoliopsida</taxon>
        <taxon>eudicotyledons</taxon>
        <taxon>Gunneridae</taxon>
        <taxon>Pentapetalae</taxon>
        <taxon>rosids</taxon>
        <taxon>fabids</taxon>
        <taxon>Fabales</taxon>
        <taxon>Fabaceae</taxon>
        <taxon>Papilionoideae</taxon>
        <taxon>50 kb inversion clade</taxon>
        <taxon>NPAAA clade</taxon>
        <taxon>indigoferoid/millettioid clade</taxon>
        <taxon>Phaseoleae</taxon>
        <taxon>Cajanus</taxon>
    </lineage>
</organism>
<dbReference type="Proteomes" id="UP000075243">
    <property type="component" value="Unassembled WGS sequence"/>
</dbReference>
<feature type="domain" description="AIR9 PH-like" evidence="2">
    <location>
        <begin position="25"/>
        <end position="121"/>
    </location>
</feature>
<accession>A0A151R877</accession>
<protein>
    <recommendedName>
        <fullName evidence="2">AIR9 PH-like domain-containing protein</fullName>
    </recommendedName>
</protein>
<name>A0A151R877_CAJCA</name>
<dbReference type="Pfam" id="PF23218">
    <property type="entry name" value="PH_AIR9"/>
    <property type="match status" value="1"/>
</dbReference>
<evidence type="ECO:0000313" key="3">
    <source>
        <dbReference type="EMBL" id="KYP38706.1"/>
    </source>
</evidence>
<feature type="chain" id="PRO_5007587766" description="AIR9 PH-like domain-containing protein" evidence="1">
    <location>
        <begin position="25"/>
        <end position="134"/>
    </location>
</feature>
<dbReference type="Gramene" id="C.cajan_40867.t">
    <property type="protein sequence ID" value="C.cajan_40867.t"/>
    <property type="gene ID" value="C.cajan_40867"/>
</dbReference>
<proteinExistence type="predicted"/>
<keyword evidence="1" id="KW-0732">Signal</keyword>
<evidence type="ECO:0000313" key="4">
    <source>
        <dbReference type="Proteomes" id="UP000075243"/>
    </source>
</evidence>
<dbReference type="OMA" id="MQALCDK"/>
<evidence type="ECO:0000259" key="2">
    <source>
        <dbReference type="Pfam" id="PF23218"/>
    </source>
</evidence>